<organism evidence="1">
    <name type="scientific">Arundo donax</name>
    <name type="common">Giant reed</name>
    <name type="synonym">Donax arundinaceus</name>
    <dbReference type="NCBI Taxonomy" id="35708"/>
    <lineage>
        <taxon>Eukaryota</taxon>
        <taxon>Viridiplantae</taxon>
        <taxon>Streptophyta</taxon>
        <taxon>Embryophyta</taxon>
        <taxon>Tracheophyta</taxon>
        <taxon>Spermatophyta</taxon>
        <taxon>Magnoliopsida</taxon>
        <taxon>Liliopsida</taxon>
        <taxon>Poales</taxon>
        <taxon>Poaceae</taxon>
        <taxon>PACMAD clade</taxon>
        <taxon>Arundinoideae</taxon>
        <taxon>Arundineae</taxon>
        <taxon>Arundo</taxon>
    </lineage>
</organism>
<protein>
    <submittedName>
        <fullName evidence="1">Uncharacterized protein</fullName>
    </submittedName>
</protein>
<evidence type="ECO:0000313" key="1">
    <source>
        <dbReference type="EMBL" id="JAD25213.1"/>
    </source>
</evidence>
<reference evidence="1" key="2">
    <citation type="journal article" date="2015" name="Data Brief">
        <title>Shoot transcriptome of the giant reed, Arundo donax.</title>
        <authorList>
            <person name="Barrero R.A."/>
            <person name="Guerrero F.D."/>
            <person name="Moolhuijzen P."/>
            <person name="Goolsby J.A."/>
            <person name="Tidwell J."/>
            <person name="Bellgard S.E."/>
            <person name="Bellgard M.I."/>
        </authorList>
    </citation>
    <scope>NUCLEOTIDE SEQUENCE</scope>
    <source>
        <tissue evidence="1">Shoot tissue taken approximately 20 cm above the soil surface</tissue>
    </source>
</reference>
<proteinExistence type="predicted"/>
<accession>A0A0A8YIB4</accession>
<name>A0A0A8YIB4_ARUDO</name>
<dbReference type="AlphaFoldDB" id="A0A0A8YIB4"/>
<sequence>MQVYQQCAQPICGVNLSHPRRTVLTLEGVIHPIQLNLSGNT</sequence>
<reference evidence="1" key="1">
    <citation type="submission" date="2014-09" db="EMBL/GenBank/DDBJ databases">
        <authorList>
            <person name="Magalhaes I.L.F."/>
            <person name="Oliveira U."/>
            <person name="Santos F.R."/>
            <person name="Vidigal T.H.D.A."/>
            <person name="Brescovit A.D."/>
            <person name="Santos A.J."/>
        </authorList>
    </citation>
    <scope>NUCLEOTIDE SEQUENCE</scope>
    <source>
        <tissue evidence="1">Shoot tissue taken approximately 20 cm above the soil surface</tissue>
    </source>
</reference>
<dbReference type="EMBL" id="GBRH01272682">
    <property type="protein sequence ID" value="JAD25213.1"/>
    <property type="molecule type" value="Transcribed_RNA"/>
</dbReference>